<dbReference type="Proteomes" id="UP001153069">
    <property type="component" value="Unassembled WGS sequence"/>
</dbReference>
<gene>
    <name evidence="2" type="ORF">SEMRO_1095_G240700.1</name>
</gene>
<dbReference type="OrthoDB" id="420299at2759"/>
<keyword evidence="3" id="KW-1185">Reference proteome</keyword>
<sequence>MWLYAYQCVILPLIGEAIQSEWQKSEKSPVMAPQSSKMADESRKEGIVEEEVIRRASLSCLEFWAGAKERKRDENGGLVDKKQDDTTSIVSASIDKECLVTSLSQGKTASIQGAKFDFSTMVGSEGNERRETSSLYQDEAGLPDSSSMSHDAKVLSVKILPVGPQNAASVQVVVEISRQNDIVEKPTILATIHGFLTLLKSSNHRTCISAAFSTNTGTILPEHFNAVTKLTWEGYCGANRARDGAAMAKVFHPSCRLTYVQDDSMVAVVPQPAFCAKVQHRYTKETMHQPYAPLQAHPNIGMHDTLQDVEFATPDCCMVTLKVGHPPCLWSDLLTCCYLGSDQGWWIMHKSSCHEEFMLTDDMKALLGAS</sequence>
<dbReference type="EMBL" id="CAICTM010001093">
    <property type="protein sequence ID" value="CAB9520352.1"/>
    <property type="molecule type" value="Genomic_DNA"/>
</dbReference>
<accession>A0A9N8EFV4</accession>
<reference evidence="2" key="1">
    <citation type="submission" date="2020-06" db="EMBL/GenBank/DDBJ databases">
        <authorList>
            <consortium name="Plant Systems Biology data submission"/>
        </authorList>
    </citation>
    <scope>NUCLEOTIDE SEQUENCE</scope>
    <source>
        <strain evidence="2">D6</strain>
    </source>
</reference>
<dbReference type="AlphaFoldDB" id="A0A9N8EFV4"/>
<feature type="region of interest" description="Disordered" evidence="1">
    <location>
        <begin position="123"/>
        <end position="147"/>
    </location>
</feature>
<evidence type="ECO:0000256" key="1">
    <source>
        <dbReference type="SAM" id="MobiDB-lite"/>
    </source>
</evidence>
<dbReference type="Gene3D" id="3.10.450.50">
    <property type="match status" value="1"/>
</dbReference>
<comment type="caution">
    <text evidence="2">The sequence shown here is derived from an EMBL/GenBank/DDBJ whole genome shotgun (WGS) entry which is preliminary data.</text>
</comment>
<evidence type="ECO:0000313" key="3">
    <source>
        <dbReference type="Proteomes" id="UP001153069"/>
    </source>
</evidence>
<organism evidence="2 3">
    <name type="scientific">Seminavis robusta</name>
    <dbReference type="NCBI Taxonomy" id="568900"/>
    <lineage>
        <taxon>Eukaryota</taxon>
        <taxon>Sar</taxon>
        <taxon>Stramenopiles</taxon>
        <taxon>Ochrophyta</taxon>
        <taxon>Bacillariophyta</taxon>
        <taxon>Bacillariophyceae</taxon>
        <taxon>Bacillariophycidae</taxon>
        <taxon>Naviculales</taxon>
        <taxon>Naviculaceae</taxon>
        <taxon>Seminavis</taxon>
    </lineage>
</organism>
<name>A0A9N8EFV4_9STRA</name>
<evidence type="ECO:0000313" key="2">
    <source>
        <dbReference type="EMBL" id="CAB9520352.1"/>
    </source>
</evidence>
<protein>
    <submittedName>
        <fullName evidence="2">Uncharacterized protein</fullName>
    </submittedName>
</protein>
<proteinExistence type="predicted"/>